<dbReference type="Proteomes" id="UP000822688">
    <property type="component" value="Chromosome V"/>
</dbReference>
<name>A0A8T0HPC2_CERPU</name>
<keyword evidence="3" id="KW-1185">Reference proteome</keyword>
<reference evidence="2" key="1">
    <citation type="submission" date="2020-06" db="EMBL/GenBank/DDBJ databases">
        <title>WGS assembly of Ceratodon purpureus strain R40.</title>
        <authorList>
            <person name="Carey S.B."/>
            <person name="Jenkins J."/>
            <person name="Shu S."/>
            <person name="Lovell J.T."/>
            <person name="Sreedasyam A."/>
            <person name="Maumus F."/>
            <person name="Tiley G.P."/>
            <person name="Fernandez-Pozo N."/>
            <person name="Barry K."/>
            <person name="Chen C."/>
            <person name="Wang M."/>
            <person name="Lipzen A."/>
            <person name="Daum C."/>
            <person name="Saski C.A."/>
            <person name="Payton A.C."/>
            <person name="Mcbreen J.C."/>
            <person name="Conrad R.E."/>
            <person name="Kollar L.M."/>
            <person name="Olsson S."/>
            <person name="Huttunen S."/>
            <person name="Landis J.B."/>
            <person name="Wickett N.J."/>
            <person name="Johnson M.G."/>
            <person name="Rensing S.A."/>
            <person name="Grimwood J."/>
            <person name="Schmutz J."/>
            <person name="Mcdaniel S.F."/>
        </authorList>
    </citation>
    <scope>NUCLEOTIDE SEQUENCE</scope>
    <source>
        <strain evidence="2">R40</strain>
    </source>
</reference>
<dbReference type="AlphaFoldDB" id="A0A8T0HPC2"/>
<proteinExistence type="predicted"/>
<feature type="region of interest" description="Disordered" evidence="1">
    <location>
        <begin position="1"/>
        <end position="86"/>
    </location>
</feature>
<sequence length="116" mass="12563">MDAPNPPRGNNNRMNIDSEGFTVVTRKQSRKERSKDSVSLPTPSTSTSKGPKAQKPISPRRGNTPAPPLLSEWFPNLNETRSGDPPLLTSAQVMQCLITPCNSDVEGGESMTWSPG</sequence>
<dbReference type="EMBL" id="CM026426">
    <property type="protein sequence ID" value="KAG0572605.1"/>
    <property type="molecule type" value="Genomic_DNA"/>
</dbReference>
<accession>A0A8T0HPC2</accession>
<evidence type="ECO:0000313" key="2">
    <source>
        <dbReference type="EMBL" id="KAG0572605.1"/>
    </source>
</evidence>
<protein>
    <submittedName>
        <fullName evidence="2">Uncharacterized protein</fullName>
    </submittedName>
</protein>
<evidence type="ECO:0000256" key="1">
    <source>
        <dbReference type="SAM" id="MobiDB-lite"/>
    </source>
</evidence>
<comment type="caution">
    <text evidence="2">The sequence shown here is derived from an EMBL/GenBank/DDBJ whole genome shotgun (WGS) entry which is preliminary data.</text>
</comment>
<gene>
    <name evidence="2" type="ORF">KC19_VG109700</name>
</gene>
<evidence type="ECO:0000313" key="3">
    <source>
        <dbReference type="Proteomes" id="UP000822688"/>
    </source>
</evidence>
<organism evidence="2 3">
    <name type="scientific">Ceratodon purpureus</name>
    <name type="common">Fire moss</name>
    <name type="synonym">Dicranum purpureum</name>
    <dbReference type="NCBI Taxonomy" id="3225"/>
    <lineage>
        <taxon>Eukaryota</taxon>
        <taxon>Viridiplantae</taxon>
        <taxon>Streptophyta</taxon>
        <taxon>Embryophyta</taxon>
        <taxon>Bryophyta</taxon>
        <taxon>Bryophytina</taxon>
        <taxon>Bryopsida</taxon>
        <taxon>Dicranidae</taxon>
        <taxon>Pseudoditrichales</taxon>
        <taxon>Ditrichaceae</taxon>
        <taxon>Ceratodon</taxon>
    </lineage>
</organism>